<dbReference type="OrthoDB" id="10520762at2759"/>
<accession>A0A8T2PSJ9</accession>
<sequence>MEGDLSAAVSCQATEDHQSTFILTLFEVSPPMLSEYVSGEDPAGTVTAELLSPLVFVDEHADVMNEAAVEMEAEHGQVSHMKDGGPIEADSEEQGDGADHRSVRTEFSTDVTSHRMSSSVDSRPHSSASRGFMSTTGWGRVYTSTVCSSTSDEENACQDGGR</sequence>
<evidence type="ECO:0000313" key="2">
    <source>
        <dbReference type="EMBL" id="KAG9354271.1"/>
    </source>
</evidence>
<feature type="compositionally biased region" description="Polar residues" evidence="1">
    <location>
        <begin position="105"/>
        <end position="134"/>
    </location>
</feature>
<name>A0A8T2PSJ9_9TELE</name>
<proteinExistence type="predicted"/>
<protein>
    <submittedName>
        <fullName evidence="2">Uncharacterized protein</fullName>
    </submittedName>
</protein>
<gene>
    <name evidence="2" type="ORF">JZ751_012395</name>
</gene>
<feature type="region of interest" description="Disordered" evidence="1">
    <location>
        <begin position="71"/>
        <end position="134"/>
    </location>
</feature>
<evidence type="ECO:0000313" key="3">
    <source>
        <dbReference type="Proteomes" id="UP000824540"/>
    </source>
</evidence>
<organism evidence="2 3">
    <name type="scientific">Albula glossodonta</name>
    <name type="common">roundjaw bonefish</name>
    <dbReference type="NCBI Taxonomy" id="121402"/>
    <lineage>
        <taxon>Eukaryota</taxon>
        <taxon>Metazoa</taxon>
        <taxon>Chordata</taxon>
        <taxon>Craniata</taxon>
        <taxon>Vertebrata</taxon>
        <taxon>Euteleostomi</taxon>
        <taxon>Actinopterygii</taxon>
        <taxon>Neopterygii</taxon>
        <taxon>Teleostei</taxon>
        <taxon>Albuliformes</taxon>
        <taxon>Albulidae</taxon>
        <taxon>Albula</taxon>
    </lineage>
</organism>
<evidence type="ECO:0000256" key="1">
    <source>
        <dbReference type="SAM" id="MobiDB-lite"/>
    </source>
</evidence>
<reference evidence="2" key="1">
    <citation type="thesis" date="2021" institute="BYU ScholarsArchive" country="Provo, UT, USA">
        <title>Applications of and Algorithms for Genome Assembly and Genomic Analyses with an Emphasis on Marine Teleosts.</title>
        <authorList>
            <person name="Pickett B.D."/>
        </authorList>
    </citation>
    <scope>NUCLEOTIDE SEQUENCE</scope>
    <source>
        <strain evidence="2">HI-2016</strain>
    </source>
</reference>
<feature type="compositionally biased region" description="Basic and acidic residues" evidence="1">
    <location>
        <begin position="72"/>
        <end position="85"/>
    </location>
</feature>
<dbReference type="Proteomes" id="UP000824540">
    <property type="component" value="Unassembled WGS sequence"/>
</dbReference>
<dbReference type="EMBL" id="JAFBMS010000003">
    <property type="protein sequence ID" value="KAG9354271.1"/>
    <property type="molecule type" value="Genomic_DNA"/>
</dbReference>
<keyword evidence="3" id="KW-1185">Reference proteome</keyword>
<dbReference type="AlphaFoldDB" id="A0A8T2PSJ9"/>
<comment type="caution">
    <text evidence="2">The sequence shown here is derived from an EMBL/GenBank/DDBJ whole genome shotgun (WGS) entry which is preliminary data.</text>
</comment>